<keyword evidence="1" id="KW-0472">Membrane</keyword>
<comment type="caution">
    <text evidence="2">The sequence shown here is derived from an EMBL/GenBank/DDBJ whole genome shotgun (WGS) entry which is preliminary data.</text>
</comment>
<protein>
    <submittedName>
        <fullName evidence="2">Uncharacterized protein</fullName>
    </submittedName>
</protein>
<feature type="transmembrane region" description="Helical" evidence="1">
    <location>
        <begin position="12"/>
        <end position="30"/>
    </location>
</feature>
<gene>
    <name evidence="2" type="ORF">GCM10023352_18800</name>
</gene>
<evidence type="ECO:0000313" key="2">
    <source>
        <dbReference type="EMBL" id="GAA4799190.1"/>
    </source>
</evidence>
<reference evidence="3" key="1">
    <citation type="journal article" date="2019" name="Int. J. Syst. Evol. Microbiol.">
        <title>The Global Catalogue of Microorganisms (GCM) 10K type strain sequencing project: providing services to taxonomists for standard genome sequencing and annotation.</title>
        <authorList>
            <consortium name="The Broad Institute Genomics Platform"/>
            <consortium name="The Broad Institute Genome Sequencing Center for Infectious Disease"/>
            <person name="Wu L."/>
            <person name="Ma J."/>
        </authorList>
    </citation>
    <scope>NUCLEOTIDE SEQUENCE [LARGE SCALE GENOMIC DNA]</scope>
    <source>
        <strain evidence="3">JCM 18541</strain>
    </source>
</reference>
<evidence type="ECO:0000313" key="3">
    <source>
        <dbReference type="Proteomes" id="UP001500187"/>
    </source>
</evidence>
<keyword evidence="3" id="KW-1185">Reference proteome</keyword>
<evidence type="ECO:0000256" key="1">
    <source>
        <dbReference type="SAM" id="Phobius"/>
    </source>
</evidence>
<name>A0ABP9BUN5_9MICC</name>
<organism evidence="2 3">
    <name type="scientific">Rothia endophytica</name>
    <dbReference type="NCBI Taxonomy" id="1324766"/>
    <lineage>
        <taxon>Bacteria</taxon>
        <taxon>Bacillati</taxon>
        <taxon>Actinomycetota</taxon>
        <taxon>Actinomycetes</taxon>
        <taxon>Micrococcales</taxon>
        <taxon>Micrococcaceae</taxon>
        <taxon>Rothia</taxon>
    </lineage>
</organism>
<dbReference type="RefSeq" id="WP_237225351.1">
    <property type="nucleotide sequence ID" value="NZ_BAABKP010000005.1"/>
</dbReference>
<dbReference type="EMBL" id="BAABKP010000005">
    <property type="protein sequence ID" value="GAA4799190.1"/>
    <property type="molecule type" value="Genomic_DNA"/>
</dbReference>
<proteinExistence type="predicted"/>
<keyword evidence="1" id="KW-0812">Transmembrane</keyword>
<accession>A0ABP9BUN5</accession>
<sequence>MSKKKKSLASTVTGVILGLIVVGAVLLSFIDNSGAQHRVCTVVSAELKSNSSGGSRGPVPTTSVLVETEECGNLSVSKMNTPAGMNEAGLAEFLAANVGKKFEFNVMGLSLGNDMRSSDGITSTTPVE</sequence>
<keyword evidence="1" id="KW-1133">Transmembrane helix</keyword>
<dbReference type="Proteomes" id="UP001500187">
    <property type="component" value="Unassembled WGS sequence"/>
</dbReference>